<reference evidence="2 3" key="1">
    <citation type="journal article" date="2018" name="Genome Biol. Evol.">
        <title>Multiple Roots of Fruiting Body Formation in Amoebozoa.</title>
        <authorList>
            <person name="Hillmann F."/>
            <person name="Forbes G."/>
            <person name="Novohradska S."/>
            <person name="Ferling I."/>
            <person name="Riege K."/>
            <person name="Groth M."/>
            <person name="Westermann M."/>
            <person name="Marz M."/>
            <person name="Spaller T."/>
            <person name="Winckler T."/>
            <person name="Schaap P."/>
            <person name="Glockner G."/>
        </authorList>
    </citation>
    <scope>NUCLEOTIDE SEQUENCE [LARGE SCALE GENOMIC DNA]</scope>
    <source>
        <strain evidence="2 3">Jena</strain>
    </source>
</reference>
<evidence type="ECO:0000259" key="1">
    <source>
        <dbReference type="PROSITE" id="PS50004"/>
    </source>
</evidence>
<dbReference type="InParanoid" id="A0A2P6NW68"/>
<dbReference type="SMART" id="SM00239">
    <property type="entry name" value="C2"/>
    <property type="match status" value="1"/>
</dbReference>
<dbReference type="PROSITE" id="PS50004">
    <property type="entry name" value="C2"/>
    <property type="match status" value="1"/>
</dbReference>
<dbReference type="EMBL" id="MDYQ01000014">
    <property type="protein sequence ID" value="PRP88118.1"/>
    <property type="molecule type" value="Genomic_DNA"/>
</dbReference>
<evidence type="ECO:0000313" key="3">
    <source>
        <dbReference type="Proteomes" id="UP000241769"/>
    </source>
</evidence>
<dbReference type="AlphaFoldDB" id="A0A2P6NW68"/>
<protein>
    <submittedName>
        <fullName evidence="2">Synaptotagmin-1-like protein</fullName>
    </submittedName>
</protein>
<dbReference type="InterPro" id="IPR000008">
    <property type="entry name" value="C2_dom"/>
</dbReference>
<dbReference type="STRING" id="1890364.A0A2P6NW68"/>
<dbReference type="SUPFAM" id="SSF49562">
    <property type="entry name" value="C2 domain (Calcium/lipid-binding domain, CaLB)"/>
    <property type="match status" value="1"/>
</dbReference>
<dbReference type="InterPro" id="IPR035892">
    <property type="entry name" value="C2_domain_sf"/>
</dbReference>
<dbReference type="Gene3D" id="2.60.40.150">
    <property type="entry name" value="C2 domain"/>
    <property type="match status" value="1"/>
</dbReference>
<dbReference type="Proteomes" id="UP000241769">
    <property type="component" value="Unassembled WGS sequence"/>
</dbReference>
<comment type="caution">
    <text evidence="2">The sequence shown here is derived from an EMBL/GenBank/DDBJ whole genome shotgun (WGS) entry which is preliminary data.</text>
</comment>
<dbReference type="Pfam" id="PF00168">
    <property type="entry name" value="C2"/>
    <property type="match status" value="1"/>
</dbReference>
<proteinExistence type="predicted"/>
<dbReference type="PANTHER" id="PTHR46296">
    <property type="entry name" value="BNAA05G37250D PROTEIN"/>
    <property type="match status" value="1"/>
</dbReference>
<evidence type="ECO:0000313" key="2">
    <source>
        <dbReference type="EMBL" id="PRP88118.1"/>
    </source>
</evidence>
<organism evidence="2 3">
    <name type="scientific">Planoprotostelium fungivorum</name>
    <dbReference type="NCBI Taxonomy" id="1890364"/>
    <lineage>
        <taxon>Eukaryota</taxon>
        <taxon>Amoebozoa</taxon>
        <taxon>Evosea</taxon>
        <taxon>Variosea</taxon>
        <taxon>Cavosteliida</taxon>
        <taxon>Cavosteliaceae</taxon>
        <taxon>Planoprotostelium</taxon>
    </lineage>
</organism>
<sequence>MKSEICDRRIQYFCDISTHQPITSIRLFKLSHLTITHTHTSKQTNTHTSNMPLLGSTVEHPLLRIRVLEARDLAPLTQAPVHAPLTGHNNVAPIMQRDGYAAANPLGQVPLAEAAGVTTATLPHTNANAIQGISGSEVRTERLAAPTTLASGVLADGQLRQMPDPYVKISMKGLLKKKFNTATLQNTVHPVFNEEFVFEPKHAEKDVLVVKVFDASIKQTLPIGSKNLLGVVRIPIFEYINRGIIDEWRPLLTKTGTPARGDIRIQIAYGTNFPAPLLRDDKTLAAAPTMGVAVNDLAPHTATVL</sequence>
<dbReference type="OrthoDB" id="270970at2759"/>
<dbReference type="CDD" id="cd00030">
    <property type="entry name" value="C2"/>
    <property type="match status" value="1"/>
</dbReference>
<keyword evidence="3" id="KW-1185">Reference proteome</keyword>
<name>A0A2P6NW68_9EUKA</name>
<gene>
    <name evidence="2" type="ORF">PROFUN_04209</name>
</gene>
<dbReference type="PANTHER" id="PTHR46296:SF8">
    <property type="entry name" value="OS06G0297800 PROTEIN"/>
    <property type="match status" value="1"/>
</dbReference>
<feature type="domain" description="C2" evidence="1">
    <location>
        <begin position="119"/>
        <end position="249"/>
    </location>
</feature>
<dbReference type="InterPro" id="IPR044511">
    <property type="entry name" value="At1g03370/At5g50170-like"/>
</dbReference>
<accession>A0A2P6NW68</accession>